<reference evidence="5 6" key="1">
    <citation type="submission" date="2020-08" db="EMBL/GenBank/DDBJ databases">
        <title>Genome sequence of Sphingomonas daechungensis KACC 18115T.</title>
        <authorList>
            <person name="Hyun D.-W."/>
            <person name="Bae J.-W."/>
        </authorList>
    </citation>
    <scope>NUCLEOTIDE SEQUENCE [LARGE SCALE GENOMIC DNA]</scope>
    <source>
        <strain evidence="5 6">KACC 18115</strain>
    </source>
</reference>
<evidence type="ECO:0000256" key="3">
    <source>
        <dbReference type="ARBA" id="ARBA00023110"/>
    </source>
</evidence>
<dbReference type="InterPro" id="IPR050245">
    <property type="entry name" value="PrsA_foldase"/>
</dbReference>
<dbReference type="RefSeq" id="WP_187714546.1">
    <property type="nucleotide sequence ID" value="NZ_BAABJC010000001.1"/>
</dbReference>
<keyword evidence="3" id="KW-0413">Isomerase</keyword>
<dbReference type="Pfam" id="PF13623">
    <property type="entry name" value="SurA_N_2"/>
    <property type="match status" value="1"/>
</dbReference>
<gene>
    <name evidence="5" type="ORF">H9L15_14360</name>
</gene>
<evidence type="ECO:0000313" key="6">
    <source>
        <dbReference type="Proteomes" id="UP000516134"/>
    </source>
</evidence>
<dbReference type="PROSITE" id="PS51257">
    <property type="entry name" value="PROKAR_LIPOPROTEIN"/>
    <property type="match status" value="1"/>
</dbReference>
<keyword evidence="4" id="KW-0732">Signal</keyword>
<proteinExistence type="predicted"/>
<dbReference type="PANTHER" id="PTHR47245">
    <property type="entry name" value="PEPTIDYLPROLYL ISOMERASE"/>
    <property type="match status" value="1"/>
</dbReference>
<evidence type="ECO:0000256" key="1">
    <source>
        <dbReference type="ARBA" id="ARBA00000971"/>
    </source>
</evidence>
<dbReference type="PANTHER" id="PTHR47245:SF2">
    <property type="entry name" value="PEPTIDYL-PROLYL CIS-TRANS ISOMERASE HP_0175-RELATED"/>
    <property type="match status" value="1"/>
</dbReference>
<name>A0ABX6SZV6_9SPHN</name>
<keyword evidence="6" id="KW-1185">Reference proteome</keyword>
<dbReference type="Proteomes" id="UP000516134">
    <property type="component" value="Chromosome"/>
</dbReference>
<sequence>MRSKIVLAVSLALLASACNKKAEGQTVAVVNGEEITATELNAELGAAKLPDGVDKDQARTRVLQAMVDRRLLAQQAKADGIDKSPEFLNRQRKMTEELLINMFASRQTDSAQLPTAADIEKYQASHPWVFANRELWSLDQVRFAMPTDSALRKQLADAKTLDEVLAVLTKAGIQFTRQKNRLDTAVIPQNIYGQLTTIGTEPFIIPVGDQAVASVIIGREPAPLTGDKAKSVAVSSMRRDKTNTTVQDRLKAARDSAKIEYKEGFAPPATTPAAKK</sequence>
<keyword evidence="3" id="KW-0697">Rotamase</keyword>
<dbReference type="InterPro" id="IPR027304">
    <property type="entry name" value="Trigger_fact/SurA_dom_sf"/>
</dbReference>
<accession>A0ABX6SZV6</accession>
<evidence type="ECO:0000256" key="2">
    <source>
        <dbReference type="ARBA" id="ARBA00013194"/>
    </source>
</evidence>
<organism evidence="5 6">
    <name type="scientific">Sphingomonas daechungensis</name>
    <dbReference type="NCBI Taxonomy" id="1176646"/>
    <lineage>
        <taxon>Bacteria</taxon>
        <taxon>Pseudomonadati</taxon>
        <taxon>Pseudomonadota</taxon>
        <taxon>Alphaproteobacteria</taxon>
        <taxon>Sphingomonadales</taxon>
        <taxon>Sphingomonadaceae</taxon>
        <taxon>Sphingomonas</taxon>
    </lineage>
</organism>
<protein>
    <recommendedName>
        <fullName evidence="2">peptidylprolyl isomerase</fullName>
        <ecNumber evidence="2">5.2.1.8</ecNumber>
    </recommendedName>
</protein>
<comment type="catalytic activity">
    <reaction evidence="1">
        <text>[protein]-peptidylproline (omega=180) = [protein]-peptidylproline (omega=0)</text>
        <dbReference type="Rhea" id="RHEA:16237"/>
        <dbReference type="Rhea" id="RHEA-COMP:10747"/>
        <dbReference type="Rhea" id="RHEA-COMP:10748"/>
        <dbReference type="ChEBI" id="CHEBI:83833"/>
        <dbReference type="ChEBI" id="CHEBI:83834"/>
        <dbReference type="EC" id="5.2.1.8"/>
    </reaction>
</comment>
<dbReference type="EMBL" id="CP060780">
    <property type="protein sequence ID" value="QNP43116.1"/>
    <property type="molecule type" value="Genomic_DNA"/>
</dbReference>
<feature type="chain" id="PRO_5045226162" description="peptidylprolyl isomerase" evidence="4">
    <location>
        <begin position="23"/>
        <end position="276"/>
    </location>
</feature>
<dbReference type="Gene3D" id="1.10.8.1040">
    <property type="match status" value="1"/>
</dbReference>
<dbReference type="EC" id="5.2.1.8" evidence="2"/>
<feature type="signal peptide" evidence="4">
    <location>
        <begin position="1"/>
        <end position="22"/>
    </location>
</feature>
<evidence type="ECO:0000256" key="4">
    <source>
        <dbReference type="SAM" id="SignalP"/>
    </source>
</evidence>
<dbReference type="SUPFAM" id="SSF109998">
    <property type="entry name" value="Triger factor/SurA peptide-binding domain-like"/>
    <property type="match status" value="1"/>
</dbReference>
<evidence type="ECO:0000313" key="5">
    <source>
        <dbReference type="EMBL" id="QNP43116.1"/>
    </source>
</evidence>